<dbReference type="InterPro" id="IPR002889">
    <property type="entry name" value="WSC_carb-bd"/>
</dbReference>
<feature type="domain" description="WSC" evidence="2">
    <location>
        <begin position="257"/>
        <end position="291"/>
    </location>
</feature>
<comment type="caution">
    <text evidence="3">The sequence shown here is derived from an EMBL/GenBank/DDBJ whole genome shotgun (WGS) entry which is preliminary data.</text>
</comment>
<name>A0A8H4TID2_9HYPO</name>
<keyword evidence="4" id="KW-1185">Reference proteome</keyword>
<reference evidence="3" key="2">
    <citation type="submission" date="2020-05" db="EMBL/GenBank/DDBJ databases">
        <authorList>
            <person name="Kim H.-S."/>
            <person name="Proctor R.H."/>
            <person name="Brown D.W."/>
        </authorList>
    </citation>
    <scope>NUCLEOTIDE SEQUENCE</scope>
    <source>
        <strain evidence="3">NRRL 45417</strain>
    </source>
</reference>
<organism evidence="3 4">
    <name type="scientific">Fusarium gaditjirri</name>
    <dbReference type="NCBI Taxonomy" id="282569"/>
    <lineage>
        <taxon>Eukaryota</taxon>
        <taxon>Fungi</taxon>
        <taxon>Dikarya</taxon>
        <taxon>Ascomycota</taxon>
        <taxon>Pezizomycotina</taxon>
        <taxon>Sordariomycetes</taxon>
        <taxon>Hypocreomycetidae</taxon>
        <taxon>Hypocreales</taxon>
        <taxon>Nectriaceae</taxon>
        <taxon>Fusarium</taxon>
        <taxon>Fusarium nisikadoi species complex</taxon>
    </lineage>
</organism>
<feature type="compositionally biased region" description="Low complexity" evidence="1">
    <location>
        <begin position="405"/>
        <end position="434"/>
    </location>
</feature>
<evidence type="ECO:0000313" key="4">
    <source>
        <dbReference type="Proteomes" id="UP000604273"/>
    </source>
</evidence>
<evidence type="ECO:0000256" key="1">
    <source>
        <dbReference type="SAM" id="MobiDB-lite"/>
    </source>
</evidence>
<dbReference type="AlphaFoldDB" id="A0A8H4TID2"/>
<dbReference type="Pfam" id="PF01822">
    <property type="entry name" value="WSC"/>
    <property type="match status" value="1"/>
</dbReference>
<feature type="region of interest" description="Disordered" evidence="1">
    <location>
        <begin position="379"/>
        <end position="434"/>
    </location>
</feature>
<dbReference type="Proteomes" id="UP000604273">
    <property type="component" value="Unassembled WGS sequence"/>
</dbReference>
<protein>
    <recommendedName>
        <fullName evidence="2">WSC domain-containing protein</fullName>
    </recommendedName>
</protein>
<sequence length="466" mass="48700">MRISSGLLLASASSVLRQFQQGFSFYPPPDGNSIPMSLVPSDGSSIARRQVLSPAFTRPNSPITFVNFNVIRFPVLTGPIFLIVNLDGSCICSAKRVKRDVPRAFKVLVDDEVVLEEPINPKSGSLDLSTNPFPKYYGYKFTFQQVCGNQIVPVILNCVTVKDGPDAVSTPVSSIFIGTRSSVETSTATTESATQTNVIEVVKPEGETVNITKGTGTASSDVLVSLLASLPLLLSRPASQWISTSAAIFAMAVPTLVSTCYCGDELGNDGSRVNLDECNIACPGNDTEFCGDDSSKKRRARQAVPSSRLLMVYAAPQDITWSVTQTVTEEQNLITTVTGASAAVIEAIITTLNSWGTPDKCNIHVPTCSGYNCPSKHQSVTPHGGSWSSNSTVPNGGCNGGSEDSGSGTNPSANGGSSSGSNAAPGSGVASPSTLSVSSASKQAMSTLAFLVVFIALLETIVCSKG</sequence>
<evidence type="ECO:0000313" key="3">
    <source>
        <dbReference type="EMBL" id="KAF4958462.1"/>
    </source>
</evidence>
<dbReference type="OrthoDB" id="2019572at2759"/>
<gene>
    <name evidence="3" type="ORF">FGADI_2384</name>
</gene>
<proteinExistence type="predicted"/>
<reference evidence="3" key="1">
    <citation type="journal article" date="2020" name="BMC Genomics">
        <title>Correction to: Identification and distribution of gene clusters required for synthesis of sphingolipid metabolism inhibitors in diverse species of the filamentous fungus Fusarium.</title>
        <authorList>
            <person name="Kim H.S."/>
            <person name="Lohmar J.M."/>
            <person name="Busman M."/>
            <person name="Brown D.W."/>
            <person name="Naumann T.A."/>
            <person name="Divon H.H."/>
            <person name="Lysoe E."/>
            <person name="Uhlig S."/>
            <person name="Proctor R.H."/>
        </authorList>
    </citation>
    <scope>NUCLEOTIDE SEQUENCE</scope>
    <source>
        <strain evidence="3">NRRL 45417</strain>
    </source>
</reference>
<feature type="compositionally biased region" description="Polar residues" evidence="1">
    <location>
        <begin position="379"/>
        <end position="394"/>
    </location>
</feature>
<evidence type="ECO:0000259" key="2">
    <source>
        <dbReference type="Pfam" id="PF01822"/>
    </source>
</evidence>
<accession>A0A8H4TID2</accession>
<dbReference type="EMBL" id="JABFAI010000052">
    <property type="protein sequence ID" value="KAF4958462.1"/>
    <property type="molecule type" value="Genomic_DNA"/>
</dbReference>